<reference evidence="2 3" key="1">
    <citation type="submission" date="2023-03" db="EMBL/GenBank/DDBJ databases">
        <title>WGS of Gossypium arboreum.</title>
        <authorList>
            <person name="Yu D."/>
        </authorList>
    </citation>
    <scope>NUCLEOTIDE SEQUENCE [LARGE SCALE GENOMIC DNA]</scope>
    <source>
        <tissue evidence="2">Leaf</tissue>
    </source>
</reference>
<dbReference type="EMBL" id="JARKNE010000008">
    <property type="protein sequence ID" value="KAK5813161.1"/>
    <property type="molecule type" value="Genomic_DNA"/>
</dbReference>
<feature type="region of interest" description="Disordered" evidence="1">
    <location>
        <begin position="52"/>
        <end position="88"/>
    </location>
</feature>
<feature type="compositionally biased region" description="Basic residues" evidence="1">
    <location>
        <begin position="59"/>
        <end position="70"/>
    </location>
</feature>
<gene>
    <name evidence="2" type="ORF">PVK06_028608</name>
</gene>
<evidence type="ECO:0000313" key="3">
    <source>
        <dbReference type="Proteomes" id="UP001358586"/>
    </source>
</evidence>
<evidence type="ECO:0000256" key="1">
    <source>
        <dbReference type="SAM" id="MobiDB-lite"/>
    </source>
</evidence>
<proteinExistence type="predicted"/>
<evidence type="ECO:0008006" key="4">
    <source>
        <dbReference type="Google" id="ProtNLM"/>
    </source>
</evidence>
<evidence type="ECO:0000313" key="2">
    <source>
        <dbReference type="EMBL" id="KAK5813161.1"/>
    </source>
</evidence>
<protein>
    <recommendedName>
        <fullName evidence="4">Gag/pol protein</fullName>
    </recommendedName>
</protein>
<sequence length="137" mass="15202">MGFFSEADNNGAELDVNTVLTLSQLMMELQSYELVLNGGKLVQEKPEANFVVGPLSSKGKQKAKGKKKSTKSSIPPRVDRKKATKSKDPKKIKCFFFNRKSSFQIKLQGVFGSPSRKGKIMKLFVVEACLVKKSIDN</sequence>
<dbReference type="Proteomes" id="UP001358586">
    <property type="component" value="Chromosome 8"/>
</dbReference>
<comment type="caution">
    <text evidence="2">The sequence shown here is derived from an EMBL/GenBank/DDBJ whole genome shotgun (WGS) entry which is preliminary data.</text>
</comment>
<accession>A0ABR0P4I8</accession>
<keyword evidence="3" id="KW-1185">Reference proteome</keyword>
<organism evidence="2 3">
    <name type="scientific">Gossypium arboreum</name>
    <name type="common">Tree cotton</name>
    <name type="synonym">Gossypium nanking</name>
    <dbReference type="NCBI Taxonomy" id="29729"/>
    <lineage>
        <taxon>Eukaryota</taxon>
        <taxon>Viridiplantae</taxon>
        <taxon>Streptophyta</taxon>
        <taxon>Embryophyta</taxon>
        <taxon>Tracheophyta</taxon>
        <taxon>Spermatophyta</taxon>
        <taxon>Magnoliopsida</taxon>
        <taxon>eudicotyledons</taxon>
        <taxon>Gunneridae</taxon>
        <taxon>Pentapetalae</taxon>
        <taxon>rosids</taxon>
        <taxon>malvids</taxon>
        <taxon>Malvales</taxon>
        <taxon>Malvaceae</taxon>
        <taxon>Malvoideae</taxon>
        <taxon>Gossypium</taxon>
    </lineage>
</organism>
<name>A0ABR0P4I8_GOSAR</name>